<sequence length="169" mass="18783">MENTTRDAVKHWFRRVFFAFLGIAAFDALGITLENVARIPFDTTYKITCAGVCLLFVAKCIQEYPDQRWPRIAFGLAAAINMLLLVTILADEPASRGEIVLFALPDVAIVMALRAISYPVSNEHERAVRQQLIVGAILAAFVSLLLLGTAFIPDRRPDRSTTHVTLPRN</sequence>
<feature type="transmembrane region" description="Helical" evidence="1">
    <location>
        <begin position="132"/>
        <end position="152"/>
    </location>
</feature>
<keyword evidence="1" id="KW-1133">Transmembrane helix</keyword>
<keyword evidence="1" id="KW-0812">Transmembrane</keyword>
<reference evidence="2 3" key="1">
    <citation type="journal article" date="2016" name="Front. Microbiol.">
        <title>Genomic Resource of Rice Seed Associated Bacteria.</title>
        <authorList>
            <person name="Midha S."/>
            <person name="Bansal K."/>
            <person name="Sharma S."/>
            <person name="Kumar N."/>
            <person name="Patil P.P."/>
            <person name="Chaudhry V."/>
            <person name="Patil P.B."/>
        </authorList>
    </citation>
    <scope>NUCLEOTIDE SEQUENCE [LARGE SCALE GENOMIC DNA]</scope>
    <source>
        <strain evidence="2 3">NS334</strain>
    </source>
</reference>
<accession>A0A147HWE3</accession>
<feature type="transmembrane region" description="Helical" evidence="1">
    <location>
        <begin position="43"/>
        <end position="61"/>
    </location>
</feature>
<feature type="transmembrane region" description="Helical" evidence="1">
    <location>
        <begin position="73"/>
        <end position="90"/>
    </location>
</feature>
<evidence type="ECO:0000313" key="3">
    <source>
        <dbReference type="Proteomes" id="UP000074310"/>
    </source>
</evidence>
<evidence type="ECO:0000313" key="2">
    <source>
        <dbReference type="EMBL" id="KTT69185.1"/>
    </source>
</evidence>
<keyword evidence="3" id="KW-1185">Reference proteome</keyword>
<dbReference type="RefSeq" id="WP_058756792.1">
    <property type="nucleotide sequence ID" value="NZ_LDTB01000076.1"/>
</dbReference>
<feature type="transmembrane region" description="Helical" evidence="1">
    <location>
        <begin position="102"/>
        <end position="120"/>
    </location>
</feature>
<dbReference type="OrthoDB" id="7578614at2"/>
<dbReference type="PATRIC" id="fig|869719.3.peg.3214"/>
<feature type="transmembrane region" description="Helical" evidence="1">
    <location>
        <begin position="12"/>
        <end position="31"/>
    </location>
</feature>
<proteinExistence type="predicted"/>
<name>A0A147HWE3_9SPHN</name>
<dbReference type="Proteomes" id="UP000074310">
    <property type="component" value="Unassembled WGS sequence"/>
</dbReference>
<protein>
    <submittedName>
        <fullName evidence="2">Uncharacterized protein</fullName>
    </submittedName>
</protein>
<gene>
    <name evidence="2" type="ORF">NS334_15155</name>
</gene>
<dbReference type="AlphaFoldDB" id="A0A147HWE3"/>
<dbReference type="EMBL" id="LDTB01000076">
    <property type="protein sequence ID" value="KTT69185.1"/>
    <property type="molecule type" value="Genomic_DNA"/>
</dbReference>
<evidence type="ECO:0000256" key="1">
    <source>
        <dbReference type="SAM" id="Phobius"/>
    </source>
</evidence>
<keyword evidence="1" id="KW-0472">Membrane</keyword>
<organism evidence="2 3">
    <name type="scientific">Sphingomonas endophytica</name>
    <dbReference type="NCBI Taxonomy" id="869719"/>
    <lineage>
        <taxon>Bacteria</taxon>
        <taxon>Pseudomonadati</taxon>
        <taxon>Pseudomonadota</taxon>
        <taxon>Alphaproteobacteria</taxon>
        <taxon>Sphingomonadales</taxon>
        <taxon>Sphingomonadaceae</taxon>
        <taxon>Sphingomonas</taxon>
    </lineage>
</organism>
<comment type="caution">
    <text evidence="2">The sequence shown here is derived from an EMBL/GenBank/DDBJ whole genome shotgun (WGS) entry which is preliminary data.</text>
</comment>